<dbReference type="Pfam" id="PF06985">
    <property type="entry name" value="HET"/>
    <property type="match status" value="1"/>
</dbReference>
<keyword evidence="3" id="KW-1185">Reference proteome</keyword>
<comment type="caution">
    <text evidence="2">The sequence shown here is derived from an EMBL/GenBank/DDBJ whole genome shotgun (WGS) entry which is preliminary data.</text>
</comment>
<sequence length="622" mass="70931">MWLLNTLTYKLEYVVQTKRYAILSHTWDKDEVDFQTIQDLDVASGKKGWQKIKKTCRLAAAEGIYYAWIDTCCIDKSSSAELSEAINSMFKWYKESFVCYVWFSDLNAPSWKQTTDEPQLSSYETRLSACKWFKRGWTLQELIAPKKMVFFDHVWARQGTKTSLLQELSKITSIDESILNHDSDLSTVPVARRMAWAAGRETTRLEDRAYSLLGIFDVNMPMIYGEGEKAFLRLQEAIAVTTNDLSLFAWSACALEHAHSREYAKWFGIFANWPCQFASCLNLVNIHNPLNYHVRAFTIANRGLEFIACLGMDHTNGDYIMDLHCELRTVKARAGGKGYRCAIRLMKTPHGFVRYTTRTFEFDFDSSLPFLWDLFPRPVNIPKHIPIAESQRMASQFRNAFRFWVKAPQSWSCQLTITDPQVIISQSDGRLSEPSFWDPCRNVFLTESHPCFVGMLYVSVSRAGSLSISSTPASALLLCGFLPSKDPQGDSKPSPWLQLEQQDGWESALEPTLKKYRNWGTQEKKLRHLVKIRHRMHYSRFLAGVGQLVRTEMPEAARNALINHDGVLSTLHNSELGLTLKASFSAVGSGDRLTNDITITLEETTVGELPVQDDKLTLGSHR</sequence>
<evidence type="ECO:0000259" key="1">
    <source>
        <dbReference type="Pfam" id="PF06985"/>
    </source>
</evidence>
<reference evidence="2" key="2">
    <citation type="submission" date="2023-05" db="EMBL/GenBank/DDBJ databases">
        <authorList>
            <consortium name="Lawrence Berkeley National Laboratory"/>
            <person name="Steindorff A."/>
            <person name="Hensen N."/>
            <person name="Bonometti L."/>
            <person name="Westerberg I."/>
            <person name="Brannstrom I.O."/>
            <person name="Guillou S."/>
            <person name="Cros-Aarteil S."/>
            <person name="Calhoun S."/>
            <person name="Haridas S."/>
            <person name="Kuo A."/>
            <person name="Mondo S."/>
            <person name="Pangilinan J."/>
            <person name="Riley R."/>
            <person name="Labutti K."/>
            <person name="Andreopoulos B."/>
            <person name="Lipzen A."/>
            <person name="Chen C."/>
            <person name="Yanf M."/>
            <person name="Daum C."/>
            <person name="Ng V."/>
            <person name="Clum A."/>
            <person name="Ohm R."/>
            <person name="Martin F."/>
            <person name="Silar P."/>
            <person name="Natvig D."/>
            <person name="Lalanne C."/>
            <person name="Gautier V."/>
            <person name="Ament-Velasquez S.L."/>
            <person name="Kruys A."/>
            <person name="Hutchinson M.I."/>
            <person name="Powell A.J."/>
            <person name="Barry K."/>
            <person name="Miller A.N."/>
            <person name="Grigoriev I.V."/>
            <person name="Debuchy R."/>
            <person name="Gladieux P."/>
            <person name="Thoren M.H."/>
            <person name="Johannesson H."/>
        </authorList>
    </citation>
    <scope>NUCLEOTIDE SEQUENCE</scope>
    <source>
        <strain evidence="2">PSN293</strain>
    </source>
</reference>
<gene>
    <name evidence="2" type="ORF">QBC37DRAFT_80094</name>
</gene>
<evidence type="ECO:0000313" key="2">
    <source>
        <dbReference type="EMBL" id="KAK4208272.1"/>
    </source>
</evidence>
<dbReference type="PANTHER" id="PTHR10622:SF12">
    <property type="entry name" value="HET DOMAIN-CONTAINING PROTEIN"/>
    <property type="match status" value="1"/>
</dbReference>
<dbReference type="InterPro" id="IPR010730">
    <property type="entry name" value="HET"/>
</dbReference>
<accession>A0AAN6Y2R0</accession>
<feature type="domain" description="Heterokaryon incompatibility" evidence="1">
    <location>
        <begin position="20"/>
        <end position="141"/>
    </location>
</feature>
<evidence type="ECO:0000313" key="3">
    <source>
        <dbReference type="Proteomes" id="UP001301769"/>
    </source>
</evidence>
<reference evidence="2" key="1">
    <citation type="journal article" date="2023" name="Mol. Phylogenet. Evol.">
        <title>Genome-scale phylogeny and comparative genomics of the fungal order Sordariales.</title>
        <authorList>
            <person name="Hensen N."/>
            <person name="Bonometti L."/>
            <person name="Westerberg I."/>
            <person name="Brannstrom I.O."/>
            <person name="Guillou S."/>
            <person name="Cros-Aarteil S."/>
            <person name="Calhoun S."/>
            <person name="Haridas S."/>
            <person name="Kuo A."/>
            <person name="Mondo S."/>
            <person name="Pangilinan J."/>
            <person name="Riley R."/>
            <person name="LaButti K."/>
            <person name="Andreopoulos B."/>
            <person name="Lipzen A."/>
            <person name="Chen C."/>
            <person name="Yan M."/>
            <person name="Daum C."/>
            <person name="Ng V."/>
            <person name="Clum A."/>
            <person name="Steindorff A."/>
            <person name="Ohm R.A."/>
            <person name="Martin F."/>
            <person name="Silar P."/>
            <person name="Natvig D.O."/>
            <person name="Lalanne C."/>
            <person name="Gautier V."/>
            <person name="Ament-Velasquez S.L."/>
            <person name="Kruys A."/>
            <person name="Hutchinson M.I."/>
            <person name="Powell A.J."/>
            <person name="Barry K."/>
            <person name="Miller A.N."/>
            <person name="Grigoriev I.V."/>
            <person name="Debuchy R."/>
            <person name="Gladieux P."/>
            <person name="Hiltunen Thoren M."/>
            <person name="Johannesson H."/>
        </authorList>
    </citation>
    <scope>NUCLEOTIDE SEQUENCE</scope>
    <source>
        <strain evidence="2">PSN293</strain>
    </source>
</reference>
<dbReference type="Proteomes" id="UP001301769">
    <property type="component" value="Unassembled WGS sequence"/>
</dbReference>
<dbReference type="PANTHER" id="PTHR10622">
    <property type="entry name" value="HET DOMAIN-CONTAINING PROTEIN"/>
    <property type="match status" value="1"/>
</dbReference>
<protein>
    <submittedName>
        <fullName evidence="2">Heterokaryon incompatibility protein-domain-containing protein</fullName>
    </submittedName>
</protein>
<dbReference type="AlphaFoldDB" id="A0AAN6Y2R0"/>
<name>A0AAN6Y2R0_9PEZI</name>
<dbReference type="EMBL" id="MU858251">
    <property type="protein sequence ID" value="KAK4208272.1"/>
    <property type="molecule type" value="Genomic_DNA"/>
</dbReference>
<organism evidence="2 3">
    <name type="scientific">Rhypophila decipiens</name>
    <dbReference type="NCBI Taxonomy" id="261697"/>
    <lineage>
        <taxon>Eukaryota</taxon>
        <taxon>Fungi</taxon>
        <taxon>Dikarya</taxon>
        <taxon>Ascomycota</taxon>
        <taxon>Pezizomycotina</taxon>
        <taxon>Sordariomycetes</taxon>
        <taxon>Sordariomycetidae</taxon>
        <taxon>Sordariales</taxon>
        <taxon>Naviculisporaceae</taxon>
        <taxon>Rhypophila</taxon>
    </lineage>
</organism>
<proteinExistence type="predicted"/>